<dbReference type="OrthoDB" id="237949at2"/>
<dbReference type="AlphaFoldDB" id="A0A221MD82"/>
<organism evidence="2 3">
    <name type="scientific">Virgibacillus necropolis</name>
    <dbReference type="NCBI Taxonomy" id="163877"/>
    <lineage>
        <taxon>Bacteria</taxon>
        <taxon>Bacillati</taxon>
        <taxon>Bacillota</taxon>
        <taxon>Bacilli</taxon>
        <taxon>Bacillales</taxon>
        <taxon>Bacillaceae</taxon>
        <taxon>Virgibacillus</taxon>
    </lineage>
</organism>
<keyword evidence="2" id="KW-0378">Hydrolase</keyword>
<dbReference type="Pfam" id="PF01074">
    <property type="entry name" value="Glyco_hydro_38N"/>
    <property type="match status" value="1"/>
</dbReference>
<evidence type="ECO:0000313" key="3">
    <source>
        <dbReference type="Proteomes" id="UP000204391"/>
    </source>
</evidence>
<evidence type="ECO:0000313" key="2">
    <source>
        <dbReference type="EMBL" id="ASN05648.1"/>
    </source>
</evidence>
<dbReference type="InterPro" id="IPR011330">
    <property type="entry name" value="Glyco_hydro/deAcase_b/a-brl"/>
</dbReference>
<dbReference type="SUPFAM" id="SSF88713">
    <property type="entry name" value="Glycoside hydrolase/deacetylase"/>
    <property type="match status" value="1"/>
</dbReference>
<gene>
    <name evidence="2" type="ORF">CFK40_11815</name>
</gene>
<dbReference type="GO" id="GO:0030246">
    <property type="term" value="F:carbohydrate binding"/>
    <property type="evidence" value="ECO:0007669"/>
    <property type="project" value="InterPro"/>
</dbReference>
<dbReference type="CDD" id="cd10791">
    <property type="entry name" value="GH38N_AMII_like_1"/>
    <property type="match status" value="1"/>
</dbReference>
<dbReference type="GO" id="GO:0004559">
    <property type="term" value="F:alpha-mannosidase activity"/>
    <property type="evidence" value="ECO:0007669"/>
    <property type="project" value="InterPro"/>
</dbReference>
<feature type="domain" description="Glycoside hydrolase family 38 N-terminal" evidence="1">
    <location>
        <begin position="6"/>
        <end position="303"/>
    </location>
</feature>
<dbReference type="InterPro" id="IPR027291">
    <property type="entry name" value="Glyco_hydro_38_N_sf"/>
</dbReference>
<dbReference type="InterPro" id="IPR011013">
    <property type="entry name" value="Gal_mutarotase_sf_dom"/>
</dbReference>
<dbReference type="EMBL" id="CP022437">
    <property type="protein sequence ID" value="ASN05648.1"/>
    <property type="molecule type" value="Genomic_DNA"/>
</dbReference>
<dbReference type="Gene3D" id="3.20.110.10">
    <property type="entry name" value="Glycoside hydrolase 38, N terminal domain"/>
    <property type="match status" value="1"/>
</dbReference>
<dbReference type="SUPFAM" id="SSF74650">
    <property type="entry name" value="Galactose mutarotase-like"/>
    <property type="match status" value="1"/>
</dbReference>
<dbReference type="RefSeq" id="WP_089532497.1">
    <property type="nucleotide sequence ID" value="NZ_CP022437.1"/>
</dbReference>
<dbReference type="GO" id="GO:0006013">
    <property type="term" value="P:mannose metabolic process"/>
    <property type="evidence" value="ECO:0007669"/>
    <property type="project" value="InterPro"/>
</dbReference>
<protein>
    <submittedName>
        <fullName evidence="2">Glycosyl hydrolase</fullName>
    </submittedName>
</protein>
<reference evidence="2 3" key="1">
    <citation type="journal article" date="2003" name="Int. J. Syst. Evol. Microbiol.">
        <title>Virgibacillus carmonensis sp. nov., Virgibacillus necropolis sp. nov. and Virgibacillus picturae sp. nov., three novel species isolated from deteriorated mural paintings, transfer of the species of the genus salibacillus to Virgibacillus, as Virgibacillus marismortui comb. nov. and Virgibacillus salexigens comb. nov., and emended description of the genus Virgibacillus.</title>
        <authorList>
            <person name="Heyrman J."/>
            <person name="Logan N.A."/>
            <person name="Busse H.J."/>
            <person name="Balcaen A."/>
            <person name="Lebbe L."/>
            <person name="Rodriguez-Diaz M."/>
            <person name="Swings J."/>
            <person name="De Vos P."/>
        </authorList>
    </citation>
    <scope>NUCLEOTIDE SEQUENCE [LARGE SCALE GENOMIC DNA]</scope>
    <source>
        <strain evidence="2 3">LMG 19488</strain>
    </source>
</reference>
<dbReference type="InterPro" id="IPR000602">
    <property type="entry name" value="Glyco_hydro_38_N"/>
</dbReference>
<sequence length="819" mass="95114">MKKKWKIYLIHHSHTDIGYTERQEKIERFHVDYIKRVIHILDDITTGKKPDWAGYKYTCENYWQVEQFLRSSTKEEQEKFEYYVHEGLIDISLTYLNLTELVDKDVLAKKLSDGRNYASRKKMKLNSAMTADINGYSWGYAETMYQNGITNFFSCLHTHHGMFPLYKKQTPFWWETPKGHKVLVWNGDHYQLGNEFMLLPNTNISYQIRDEFTGDWDKDQFEITEERVFRYVKNLETEGYPYLFVPAMISGVMTDNAPPNPRMMEIIHRFNEKHGEEIEFEVVTLNHFFEILRNETVDIPTYAGDWPDWWADGVGSTPAPTKIYRDAQRKYQLSKKLDPNMQLGNPSFFSEAEHQLMMYAEHTWGYSSSVGEPWNTLVNDLDYRKGAYAVNANSLISRNLDEVLANLGEESLQASREKYFKVINPHERPVTDYTKVHIKHWEDVDGEYFHFKRDGFIEVVDCQKNEILVSQVVMIPGGNDIEFKISLAAKEERLVIIRQIVEKPAGGTESNHAYRGNDGVSDLAPYPGCHQLKNHHVVETDHYRIIFNDTTGIEQMIAKATGANMIHPNAVHAPFTGVYEKTPITTDACQERRRMGRNRKGRITERDVAKLVAIDQVADGALYTTIKMEFALKGTNMYVVMLKVYKELPKIAVTVRIQKQNEWAPENLYIPLPFGDGQNHELYGEKSGSIFRPAIDQIPGSNIDFYLLQNGMVFKNKDQNLMVALKDNPLITLGTLAHHEIELSSERTQAKNKDLIYSWVMNNFWETNFKVDLSGFYEFDYQLYLSVDNETPEALIEKCQELNEGLITFAYNPKENEVK</sequence>
<dbReference type="Proteomes" id="UP000204391">
    <property type="component" value="Chromosome"/>
</dbReference>
<proteinExistence type="predicted"/>
<accession>A0A221MD82</accession>
<dbReference type="KEGG" id="vne:CFK40_11815"/>
<evidence type="ECO:0000259" key="1">
    <source>
        <dbReference type="Pfam" id="PF01074"/>
    </source>
</evidence>
<name>A0A221MD82_9BACI</name>
<keyword evidence="3" id="KW-1185">Reference proteome</keyword>